<organism evidence="2 3">
    <name type="scientific">Boudabousia liubingyangii</name>
    <dbReference type="NCBI Taxonomy" id="1921764"/>
    <lineage>
        <taxon>Bacteria</taxon>
        <taxon>Bacillati</taxon>
        <taxon>Actinomycetota</taxon>
        <taxon>Actinomycetes</taxon>
        <taxon>Actinomycetales</taxon>
        <taxon>Actinomycetaceae</taxon>
        <taxon>Boudabousia</taxon>
    </lineage>
</organism>
<dbReference type="OrthoDB" id="3252881at2"/>
<dbReference type="RefSeq" id="WP_125899220.1">
    <property type="nucleotide sequence ID" value="NZ_MQSV01000006.1"/>
</dbReference>
<dbReference type="Proteomes" id="UP000186785">
    <property type="component" value="Unassembled WGS sequence"/>
</dbReference>
<evidence type="ECO:0000256" key="1">
    <source>
        <dbReference type="SAM" id="MobiDB-lite"/>
    </source>
</evidence>
<name>A0A1Q5PJL9_9ACTO</name>
<dbReference type="STRING" id="1921764.BSR28_07010"/>
<feature type="region of interest" description="Disordered" evidence="1">
    <location>
        <begin position="137"/>
        <end position="161"/>
    </location>
</feature>
<evidence type="ECO:0000313" key="3">
    <source>
        <dbReference type="Proteomes" id="UP000186785"/>
    </source>
</evidence>
<accession>A0A1Q5PJL9</accession>
<evidence type="ECO:0000313" key="2">
    <source>
        <dbReference type="EMBL" id="OKL46133.1"/>
    </source>
</evidence>
<keyword evidence="3" id="KW-1185">Reference proteome</keyword>
<dbReference type="AlphaFoldDB" id="A0A1Q5PJL9"/>
<comment type="caution">
    <text evidence="2">The sequence shown here is derived from an EMBL/GenBank/DDBJ whole genome shotgun (WGS) entry which is preliminary data.</text>
</comment>
<reference evidence="2 3" key="1">
    <citation type="submission" date="2016-11" db="EMBL/GenBank/DDBJ databases">
        <title>Actinomyces gypaetusis sp. nov. isolated from the vulture Gypaetus barbatus in Qinghai Tibet Plateau China.</title>
        <authorList>
            <person name="Meng X."/>
        </authorList>
    </citation>
    <scope>NUCLEOTIDE SEQUENCE [LARGE SCALE GENOMIC DNA]</scope>
    <source>
        <strain evidence="2 3">VUL4_2</strain>
    </source>
</reference>
<protein>
    <submittedName>
        <fullName evidence="2">Uncharacterized protein</fullName>
    </submittedName>
</protein>
<dbReference type="EMBL" id="MQSV01000006">
    <property type="protein sequence ID" value="OKL46133.1"/>
    <property type="molecule type" value="Genomic_DNA"/>
</dbReference>
<gene>
    <name evidence="2" type="ORF">BSR29_07710</name>
</gene>
<sequence length="224" mass="24509">MAAPDGADPEIVYPRIRYKRQAIERRVRETLGGVPVDSGDCNALFDYFYAKDGAKGTGKGGAPSPNPGPSLTTIITREAQQQAQKTGMKIQPEGRHDRKHDAIVYTTADTQTLQVNLDGQIIPVNLKAKKWEADFGDGGPKVSTGQQPRPYPEGLKGGLHRKFTRDGTFTVTLTTSWEASFTNPQTGETVTIPEPVITTETSAPQEVRPFTVYLNDQAEERNGH</sequence>
<proteinExistence type="predicted"/>